<dbReference type="Gene3D" id="2.10.25.10">
    <property type="entry name" value="Laminin"/>
    <property type="match status" value="2"/>
</dbReference>
<dbReference type="RefSeq" id="XP_013401717.1">
    <property type="nucleotide sequence ID" value="XM_013546263.1"/>
</dbReference>
<feature type="disulfide bond" evidence="6">
    <location>
        <begin position="357"/>
        <end position="366"/>
    </location>
</feature>
<evidence type="ECO:0000256" key="3">
    <source>
        <dbReference type="ARBA" id="ARBA00022729"/>
    </source>
</evidence>
<feature type="domain" description="EGF-like" evidence="9">
    <location>
        <begin position="452"/>
        <end position="486"/>
    </location>
</feature>
<feature type="compositionally biased region" description="Low complexity" evidence="7">
    <location>
        <begin position="254"/>
        <end position="265"/>
    </location>
</feature>
<feature type="transmembrane region" description="Helical" evidence="8">
    <location>
        <begin position="508"/>
        <end position="535"/>
    </location>
</feature>
<keyword evidence="4 8" id="KW-1133">Transmembrane helix</keyword>
<keyword evidence="11" id="KW-1185">Reference proteome</keyword>
<keyword evidence="2 8" id="KW-0812">Transmembrane</keyword>
<organism evidence="11 12">
    <name type="scientific">Lingula anatina</name>
    <name type="common">Brachiopod</name>
    <name type="synonym">Lingula unguis</name>
    <dbReference type="NCBI Taxonomy" id="7574"/>
    <lineage>
        <taxon>Eukaryota</taxon>
        <taxon>Metazoa</taxon>
        <taxon>Spiralia</taxon>
        <taxon>Lophotrochozoa</taxon>
        <taxon>Brachiopoda</taxon>
        <taxon>Linguliformea</taxon>
        <taxon>Lingulata</taxon>
        <taxon>Lingulida</taxon>
        <taxon>Linguloidea</taxon>
        <taxon>Lingulidae</taxon>
        <taxon>Lingula</taxon>
    </lineage>
</organism>
<gene>
    <name evidence="12" type="primary">LOC106167474</name>
</gene>
<feature type="disulfide bond" evidence="6">
    <location>
        <begin position="455"/>
        <end position="465"/>
    </location>
</feature>
<feature type="region of interest" description="Disordered" evidence="7">
    <location>
        <begin position="169"/>
        <end position="201"/>
    </location>
</feature>
<dbReference type="InterPro" id="IPR035897">
    <property type="entry name" value="Toll_tir_struct_dom_sf"/>
</dbReference>
<feature type="region of interest" description="Disordered" evidence="7">
    <location>
        <begin position="752"/>
        <end position="773"/>
    </location>
</feature>
<dbReference type="PANTHER" id="PTHR24365:SF541">
    <property type="entry name" value="PROTEIN TOLL-RELATED"/>
    <property type="match status" value="1"/>
</dbReference>
<accession>A0A1S3IU38</accession>
<comment type="subcellular location">
    <subcellularLocation>
        <location evidence="1">Membrane</location>
    </subcellularLocation>
</comment>
<keyword evidence="6" id="KW-0245">EGF-like domain</keyword>
<dbReference type="PRINTS" id="PR01537">
    <property type="entry name" value="INTRLKN1R1F"/>
</dbReference>
<dbReference type="SUPFAM" id="SSF52200">
    <property type="entry name" value="Toll/Interleukin receptor TIR domain"/>
    <property type="match status" value="1"/>
</dbReference>
<reference evidence="12" key="1">
    <citation type="submission" date="2025-08" db="UniProtKB">
        <authorList>
            <consortium name="RefSeq"/>
        </authorList>
    </citation>
    <scope>IDENTIFICATION</scope>
    <source>
        <tissue evidence="12">Gonads</tissue>
    </source>
</reference>
<evidence type="ECO:0000256" key="8">
    <source>
        <dbReference type="SAM" id="Phobius"/>
    </source>
</evidence>
<dbReference type="SUPFAM" id="SSF57196">
    <property type="entry name" value="EGF/Laminin"/>
    <property type="match status" value="2"/>
</dbReference>
<dbReference type="Proteomes" id="UP000085678">
    <property type="component" value="Unplaced"/>
</dbReference>
<dbReference type="GeneID" id="106167474"/>
<evidence type="ECO:0000256" key="4">
    <source>
        <dbReference type="ARBA" id="ARBA00022989"/>
    </source>
</evidence>
<dbReference type="SMART" id="SM00181">
    <property type="entry name" value="EGF"/>
    <property type="match status" value="3"/>
</dbReference>
<dbReference type="STRING" id="7574.A0A1S3IU38"/>
<protein>
    <submittedName>
        <fullName evidence="12">Uncharacterized protein LOC106167474 isoform X1</fullName>
    </submittedName>
</protein>
<dbReference type="OrthoDB" id="1421090at2759"/>
<dbReference type="PROSITE" id="PS50026">
    <property type="entry name" value="EGF_3"/>
    <property type="match status" value="2"/>
</dbReference>
<proteinExistence type="predicted"/>
<evidence type="ECO:0000313" key="12">
    <source>
        <dbReference type="RefSeq" id="XP_013401717.1"/>
    </source>
</evidence>
<feature type="compositionally biased region" description="Polar residues" evidence="7">
    <location>
        <begin position="170"/>
        <end position="201"/>
    </location>
</feature>
<name>A0A1S3IU38_LINAN</name>
<dbReference type="SMART" id="SM00255">
    <property type="entry name" value="TIR"/>
    <property type="match status" value="1"/>
</dbReference>
<feature type="region of interest" description="Disordered" evidence="7">
    <location>
        <begin position="87"/>
        <end position="122"/>
    </location>
</feature>
<dbReference type="PROSITE" id="PS00022">
    <property type="entry name" value="EGF_1"/>
    <property type="match status" value="2"/>
</dbReference>
<dbReference type="Gene3D" id="3.40.50.10140">
    <property type="entry name" value="Toll/interleukin-1 receptor homology (TIR) domain"/>
    <property type="match status" value="1"/>
</dbReference>
<dbReference type="InterPro" id="IPR000157">
    <property type="entry name" value="TIR_dom"/>
</dbReference>
<dbReference type="InParanoid" id="A0A1S3IU38"/>
<comment type="caution">
    <text evidence="6">Lacks conserved residue(s) required for the propagation of feature annotation.</text>
</comment>
<evidence type="ECO:0000256" key="5">
    <source>
        <dbReference type="ARBA" id="ARBA00023136"/>
    </source>
</evidence>
<dbReference type="InterPro" id="IPR000742">
    <property type="entry name" value="EGF"/>
</dbReference>
<dbReference type="KEGG" id="lak:106167474"/>
<keyword evidence="3" id="KW-0732">Signal</keyword>
<dbReference type="GO" id="GO:0038023">
    <property type="term" value="F:signaling receptor activity"/>
    <property type="evidence" value="ECO:0007669"/>
    <property type="project" value="TreeGrafter"/>
</dbReference>
<feature type="disulfide bond" evidence="6">
    <location>
        <begin position="476"/>
        <end position="485"/>
    </location>
</feature>
<dbReference type="Pfam" id="PF01582">
    <property type="entry name" value="TIR"/>
    <property type="match status" value="1"/>
</dbReference>
<dbReference type="PROSITE" id="PS50104">
    <property type="entry name" value="TIR"/>
    <property type="match status" value="1"/>
</dbReference>
<dbReference type="PANTHER" id="PTHR24365">
    <property type="entry name" value="TOLL-LIKE RECEPTOR"/>
    <property type="match status" value="1"/>
</dbReference>
<evidence type="ECO:0000313" key="11">
    <source>
        <dbReference type="Proteomes" id="UP000085678"/>
    </source>
</evidence>
<keyword evidence="5 8" id="KW-0472">Membrane</keyword>
<evidence type="ECO:0000256" key="1">
    <source>
        <dbReference type="ARBA" id="ARBA00004370"/>
    </source>
</evidence>
<evidence type="ECO:0000259" key="9">
    <source>
        <dbReference type="PROSITE" id="PS50026"/>
    </source>
</evidence>
<feature type="compositionally biased region" description="Polar residues" evidence="7">
    <location>
        <begin position="752"/>
        <end position="763"/>
    </location>
</feature>
<feature type="region of interest" description="Disordered" evidence="7">
    <location>
        <begin position="254"/>
        <end position="277"/>
    </location>
</feature>
<feature type="domain" description="EGF-like" evidence="9">
    <location>
        <begin position="331"/>
        <end position="367"/>
    </location>
</feature>
<dbReference type="AlphaFoldDB" id="A0A1S3IU38"/>
<evidence type="ECO:0000256" key="2">
    <source>
        <dbReference type="ARBA" id="ARBA00022692"/>
    </source>
</evidence>
<feature type="domain" description="TIR" evidence="10">
    <location>
        <begin position="558"/>
        <end position="724"/>
    </location>
</feature>
<evidence type="ECO:0000259" key="10">
    <source>
        <dbReference type="PROSITE" id="PS50104"/>
    </source>
</evidence>
<keyword evidence="6" id="KW-1015">Disulfide bond</keyword>
<dbReference type="GO" id="GO:0005886">
    <property type="term" value="C:plasma membrane"/>
    <property type="evidence" value="ECO:0007669"/>
    <property type="project" value="TreeGrafter"/>
</dbReference>
<evidence type="ECO:0000256" key="6">
    <source>
        <dbReference type="PROSITE-ProRule" id="PRU00076"/>
    </source>
</evidence>
<dbReference type="GO" id="GO:0007165">
    <property type="term" value="P:signal transduction"/>
    <property type="evidence" value="ECO:0007669"/>
    <property type="project" value="InterPro"/>
</dbReference>
<evidence type="ECO:0000256" key="7">
    <source>
        <dbReference type="SAM" id="MobiDB-lite"/>
    </source>
</evidence>
<sequence>MADPHWKTATFVYIFCFFLLADSLVSSAGLISRMKRQGGVAPPALSCINVCDLTFLKNCDDGLLCVFNYATCRPDCIELSSATAASSENESTTKPTSSVTTVNLPQASSTGQPTSTTATTVVPTGAFTPPPVACLDECAMTFLKSCEDGLLCVFDYSTCKPNCIQPPSPTSTTGSDHYNSTPSATQAGQIDSDIPGQTQSASITTARATVPFTPPPVSCLDVCAMPFLKNCDDGMLCQFDFSTCRPNCIPMPTTSSPTPSETTQSRNTEKPTSTTDGDSAAPCYNLCSQPFLNPCEDDTECVFDEATCRADCIPVTDASSTSASVIPTTSKFSYCDGPCLEGMCAFYAGINRYTCICFDGFIGDDCGQVCDLSCGDQNHCDINDEGEMHCVSGPPRVTIPAILRNNTQVRDLTPPPIDKKCGRCNHGDCILVPEVGGYQCACHENYTGADCSDFCNLTCANGGNCVVVSDGMRCSCHPNFTGPLCNKPKPFNSTLATAVIQVQSTPDWLWYIVTACILLLILLIVVAVVMPLYLWKHRNILILKIVYYLKPYEDDDEKKYDAFVSFKGRTEDEAFVYRTLALRLENEMNFKLCLHDRDFIPGEYISDQIIDAIDNSRRTILILSPDYCNSEWTKFEYHRAREEMLRNKTRIIPIMYKDISSIEDIDPTLNELLRSITYITWPGFASDVANKHELEAIDDKKARKEEERRQKEEERFWRKVHLTMPKKHKNSSTEPLPSDSCTVPLSPISNGKINSGFTSNDETPSVPLSDIRTSPEDLSEINVIVANGKTSKYEDVDSSSTIPSSNGFLHNNVKSIDFPLSPACEKQNGHHQNGLTISA</sequence>